<dbReference type="OrthoDB" id="106505at2157"/>
<dbReference type="SUPFAM" id="SSF55785">
    <property type="entry name" value="PYP-like sensor domain (PAS domain)"/>
    <property type="match status" value="1"/>
</dbReference>
<evidence type="ECO:0000259" key="4">
    <source>
        <dbReference type="SMART" id="SM00065"/>
    </source>
</evidence>
<feature type="region of interest" description="Disordered" evidence="3">
    <location>
        <begin position="1"/>
        <end position="20"/>
    </location>
</feature>
<reference evidence="5 6" key="1">
    <citation type="journal article" date="2014" name="PLoS Genet.">
        <title>Phylogenetically driven sequencing of extremely halophilic archaea reveals strategies for static and dynamic osmo-response.</title>
        <authorList>
            <person name="Becker E.A."/>
            <person name="Seitzer P.M."/>
            <person name="Tritt A."/>
            <person name="Larsen D."/>
            <person name="Krusor M."/>
            <person name="Yao A.I."/>
            <person name="Wu D."/>
            <person name="Madern D."/>
            <person name="Eisen J.A."/>
            <person name="Darling A.E."/>
            <person name="Facciotti M.T."/>
        </authorList>
    </citation>
    <scope>NUCLEOTIDE SEQUENCE [LARGE SCALE GENOMIC DNA]</scope>
    <source>
        <strain evidence="5 6">JCM 10478</strain>
    </source>
</reference>
<dbReference type="PANTHER" id="PTHR34236">
    <property type="entry name" value="DIMETHYL SULFOXIDE REDUCTASE TRANSCRIPTIONAL ACTIVATOR"/>
    <property type="match status" value="1"/>
</dbReference>
<comment type="caution">
    <text evidence="5">The sequence shown here is derived from an EMBL/GenBank/DDBJ whole genome shotgun (WGS) entry which is preliminary data.</text>
</comment>
<dbReference type="RefSeq" id="WP_006433098.1">
    <property type="nucleotide sequence ID" value="NZ_AOID01000063.1"/>
</dbReference>
<dbReference type="AlphaFoldDB" id="L9XMW2"/>
<dbReference type="Pfam" id="PF13185">
    <property type="entry name" value="GAF_2"/>
    <property type="match status" value="1"/>
</dbReference>
<dbReference type="Gene3D" id="1.10.10.10">
    <property type="entry name" value="Winged helix-like DNA-binding domain superfamily/Winged helix DNA-binding domain"/>
    <property type="match status" value="1"/>
</dbReference>
<dbReference type="InterPro" id="IPR007050">
    <property type="entry name" value="HTH_bacterioopsin"/>
</dbReference>
<dbReference type="InterPro" id="IPR003018">
    <property type="entry name" value="GAF"/>
</dbReference>
<dbReference type="Gene3D" id="3.30.450.20">
    <property type="entry name" value="PAS domain"/>
    <property type="match status" value="1"/>
</dbReference>
<dbReference type="PANTHER" id="PTHR34236:SF1">
    <property type="entry name" value="DIMETHYL SULFOXIDE REDUCTASE TRANSCRIPTIONAL ACTIVATOR"/>
    <property type="match status" value="1"/>
</dbReference>
<evidence type="ECO:0000256" key="2">
    <source>
        <dbReference type="ARBA" id="ARBA00023163"/>
    </source>
</evidence>
<keyword evidence="1" id="KW-0805">Transcription regulation</keyword>
<protein>
    <submittedName>
        <fullName evidence="5">Bacterio-opsin activator-like protein</fullName>
    </submittedName>
</protein>
<dbReference type="EMBL" id="AOID01000063">
    <property type="protein sequence ID" value="ELY63129.1"/>
    <property type="molecule type" value="Genomic_DNA"/>
</dbReference>
<proteinExistence type="predicted"/>
<organism evidence="5 6">
    <name type="scientific">Natrinema versiforme JCM 10478</name>
    <dbReference type="NCBI Taxonomy" id="1227496"/>
    <lineage>
        <taxon>Archaea</taxon>
        <taxon>Methanobacteriati</taxon>
        <taxon>Methanobacteriota</taxon>
        <taxon>Stenosarchaea group</taxon>
        <taxon>Halobacteria</taxon>
        <taxon>Halobacteriales</taxon>
        <taxon>Natrialbaceae</taxon>
        <taxon>Natrinema</taxon>
    </lineage>
</organism>
<dbReference type="PROSITE" id="PS00086">
    <property type="entry name" value="CYTOCHROME_P450"/>
    <property type="match status" value="1"/>
</dbReference>
<evidence type="ECO:0000256" key="1">
    <source>
        <dbReference type="ARBA" id="ARBA00023015"/>
    </source>
</evidence>
<dbReference type="InterPro" id="IPR031803">
    <property type="entry name" value="BAT_GAF/HTH-assoc"/>
</dbReference>
<dbReference type="STRING" id="1227496.C489_19976"/>
<dbReference type="InterPro" id="IPR036388">
    <property type="entry name" value="WH-like_DNA-bd_sf"/>
</dbReference>
<keyword evidence="6" id="KW-1185">Reference proteome</keyword>
<dbReference type="InterPro" id="IPR035965">
    <property type="entry name" value="PAS-like_dom_sf"/>
</dbReference>
<evidence type="ECO:0000313" key="5">
    <source>
        <dbReference type="EMBL" id="ELY63129.1"/>
    </source>
</evidence>
<dbReference type="GO" id="GO:0005506">
    <property type="term" value="F:iron ion binding"/>
    <property type="evidence" value="ECO:0007669"/>
    <property type="project" value="InterPro"/>
</dbReference>
<dbReference type="SUPFAM" id="SSF55781">
    <property type="entry name" value="GAF domain-like"/>
    <property type="match status" value="1"/>
</dbReference>
<evidence type="ECO:0000256" key="3">
    <source>
        <dbReference type="SAM" id="MobiDB-lite"/>
    </source>
</evidence>
<sequence length="542" mass="57844">MTERHDADMGGNGGGSDAMDERLRQAPIGIIETTSDGVVVDANDAAATLLETDPAALCGAAIEEKFPKSAAGTLREAFDGTSPTPASFEEYYPPIDRWLAVDIRVDEGALVYVRNHTPRKELEQTADRLDRQLERVQRINSLVATVLQQVIGASDRSDVARTVCERLGGTDLYRFAWVGDRAFSEERLRVLAAAGDAADLRERIDESLDGERPLPGQAAVASGETRHVEAIAEDDAVPRGVRRAAFGHGLRSCLAVPLAYQGTVYGVVTVYSGQEDGFSEQERVGLETLGSVAGFAIKAGHQEDLLVADTGTEVTIEVRDETVPFVGAATAADRTLSLDGAIPRGDGAVVCYLTADGPLEGVAESLSDREDVVDARRIRSETDPLLQATVVDDTPVTALAAWGATIKGGEYGAGSARLVAELPSDGDVRRLIEAVDAVVAETRLVAKEQTARTPASAEAFQDTLEEQLTDRQRTVLRTAHLSDYFTSPRGSTSAEVAETLDIAGSTMLYHLRRAEQTLVEAFFDADSRAGVSDPDAGATDDR</sequence>
<dbReference type="PATRIC" id="fig|1227496.3.peg.4002"/>
<dbReference type="InterPro" id="IPR017972">
    <property type="entry name" value="Cyt_P450_CS"/>
</dbReference>
<dbReference type="SMART" id="SM00065">
    <property type="entry name" value="GAF"/>
    <property type="match status" value="1"/>
</dbReference>
<dbReference type="Pfam" id="PF04967">
    <property type="entry name" value="HTH_10"/>
    <property type="match status" value="1"/>
</dbReference>
<dbReference type="InterPro" id="IPR029016">
    <property type="entry name" value="GAF-like_dom_sf"/>
</dbReference>
<dbReference type="Pfam" id="PF15915">
    <property type="entry name" value="BAT"/>
    <property type="match status" value="1"/>
</dbReference>
<name>L9XMW2_9EURY</name>
<keyword evidence="2" id="KW-0804">Transcription</keyword>
<dbReference type="GO" id="GO:0016705">
    <property type="term" value="F:oxidoreductase activity, acting on paired donors, with incorporation or reduction of molecular oxygen"/>
    <property type="evidence" value="ECO:0007669"/>
    <property type="project" value="InterPro"/>
</dbReference>
<dbReference type="Proteomes" id="UP000011632">
    <property type="component" value="Unassembled WGS sequence"/>
</dbReference>
<accession>L9XMW2</accession>
<evidence type="ECO:0000313" key="6">
    <source>
        <dbReference type="Proteomes" id="UP000011632"/>
    </source>
</evidence>
<feature type="domain" description="GAF" evidence="4">
    <location>
        <begin position="138"/>
        <end position="307"/>
    </location>
</feature>
<gene>
    <name evidence="5" type="ORF">C489_19976</name>
</gene>
<dbReference type="Gene3D" id="3.30.450.40">
    <property type="match status" value="1"/>
</dbReference>